<evidence type="ECO:0000256" key="1">
    <source>
        <dbReference type="SAM" id="MobiDB-lite"/>
    </source>
</evidence>
<comment type="caution">
    <text evidence="2">The sequence shown here is derived from an EMBL/GenBank/DDBJ whole genome shotgun (WGS) entry which is preliminary data.</text>
</comment>
<dbReference type="EMBL" id="JAYMYQ010000009">
    <property type="protein sequence ID" value="KAK7313765.1"/>
    <property type="molecule type" value="Genomic_DNA"/>
</dbReference>
<keyword evidence="3" id="KW-1185">Reference proteome</keyword>
<proteinExistence type="predicted"/>
<sequence>MLMRLPGGYILLLQYHSPNQESHNRGRVMLGHLILTQHQTARSCSTSLALSQLHIQAGVPSKRAHGRIRGGGGGEGKDKTYRSKPGGSERCCETEKMHVPKQGRCMKEYGLFEIENGPVTPFVHVYNYGDSGHIRKGLQWLGTWSVIPLSRLRAPQAAFCLFS</sequence>
<name>A0AAN9K9K0_CANGL</name>
<evidence type="ECO:0000313" key="3">
    <source>
        <dbReference type="Proteomes" id="UP001367508"/>
    </source>
</evidence>
<feature type="region of interest" description="Disordered" evidence="1">
    <location>
        <begin position="61"/>
        <end position="89"/>
    </location>
</feature>
<dbReference type="AlphaFoldDB" id="A0AAN9K9K0"/>
<evidence type="ECO:0000313" key="2">
    <source>
        <dbReference type="EMBL" id="KAK7313765.1"/>
    </source>
</evidence>
<organism evidence="2 3">
    <name type="scientific">Canavalia gladiata</name>
    <name type="common">Sword bean</name>
    <name type="synonym">Dolichos gladiatus</name>
    <dbReference type="NCBI Taxonomy" id="3824"/>
    <lineage>
        <taxon>Eukaryota</taxon>
        <taxon>Viridiplantae</taxon>
        <taxon>Streptophyta</taxon>
        <taxon>Embryophyta</taxon>
        <taxon>Tracheophyta</taxon>
        <taxon>Spermatophyta</taxon>
        <taxon>Magnoliopsida</taxon>
        <taxon>eudicotyledons</taxon>
        <taxon>Gunneridae</taxon>
        <taxon>Pentapetalae</taxon>
        <taxon>rosids</taxon>
        <taxon>fabids</taxon>
        <taxon>Fabales</taxon>
        <taxon>Fabaceae</taxon>
        <taxon>Papilionoideae</taxon>
        <taxon>50 kb inversion clade</taxon>
        <taxon>NPAAA clade</taxon>
        <taxon>indigoferoid/millettioid clade</taxon>
        <taxon>Phaseoleae</taxon>
        <taxon>Canavalia</taxon>
    </lineage>
</organism>
<dbReference type="Proteomes" id="UP001367508">
    <property type="component" value="Unassembled WGS sequence"/>
</dbReference>
<accession>A0AAN9K9K0</accession>
<gene>
    <name evidence="2" type="ORF">VNO77_38963</name>
</gene>
<protein>
    <submittedName>
        <fullName evidence="2">Uncharacterized protein</fullName>
    </submittedName>
</protein>
<reference evidence="2 3" key="1">
    <citation type="submission" date="2024-01" db="EMBL/GenBank/DDBJ databases">
        <title>The genomes of 5 underutilized Papilionoideae crops provide insights into root nodulation and disease resistanc.</title>
        <authorList>
            <person name="Jiang F."/>
        </authorList>
    </citation>
    <scope>NUCLEOTIDE SEQUENCE [LARGE SCALE GENOMIC DNA]</scope>
    <source>
        <strain evidence="2">LVBAO_FW01</strain>
        <tissue evidence="2">Leaves</tissue>
    </source>
</reference>